<dbReference type="AlphaFoldDB" id="A0A0E9TCV1"/>
<accession>A0A0E9TCV1</accession>
<name>A0A0E9TCV1_ANGAN</name>
<organism evidence="1">
    <name type="scientific">Anguilla anguilla</name>
    <name type="common">European freshwater eel</name>
    <name type="synonym">Muraena anguilla</name>
    <dbReference type="NCBI Taxonomy" id="7936"/>
    <lineage>
        <taxon>Eukaryota</taxon>
        <taxon>Metazoa</taxon>
        <taxon>Chordata</taxon>
        <taxon>Craniata</taxon>
        <taxon>Vertebrata</taxon>
        <taxon>Euteleostomi</taxon>
        <taxon>Actinopterygii</taxon>
        <taxon>Neopterygii</taxon>
        <taxon>Teleostei</taxon>
        <taxon>Anguilliformes</taxon>
        <taxon>Anguillidae</taxon>
        <taxon>Anguilla</taxon>
    </lineage>
</organism>
<reference evidence="1" key="2">
    <citation type="journal article" date="2015" name="Fish Shellfish Immunol.">
        <title>Early steps in the European eel (Anguilla anguilla)-Vibrio vulnificus interaction in the gills: Role of the RtxA13 toxin.</title>
        <authorList>
            <person name="Callol A."/>
            <person name="Pajuelo D."/>
            <person name="Ebbesson L."/>
            <person name="Teles M."/>
            <person name="MacKenzie S."/>
            <person name="Amaro C."/>
        </authorList>
    </citation>
    <scope>NUCLEOTIDE SEQUENCE</scope>
</reference>
<protein>
    <submittedName>
        <fullName evidence="1">Uncharacterized protein</fullName>
    </submittedName>
</protein>
<dbReference type="EMBL" id="GBXM01058014">
    <property type="protein sequence ID" value="JAH50563.1"/>
    <property type="molecule type" value="Transcribed_RNA"/>
</dbReference>
<proteinExistence type="predicted"/>
<sequence>MRLVLPILYHSQHFLIWYGYSEEEHTMFRTPSPPMGPSKEANLFKGNAYGQIPSAVA</sequence>
<reference evidence="1" key="1">
    <citation type="submission" date="2014-11" db="EMBL/GenBank/DDBJ databases">
        <authorList>
            <person name="Amaro Gonzalez C."/>
        </authorList>
    </citation>
    <scope>NUCLEOTIDE SEQUENCE</scope>
</reference>
<evidence type="ECO:0000313" key="1">
    <source>
        <dbReference type="EMBL" id="JAH50563.1"/>
    </source>
</evidence>